<dbReference type="Proteomes" id="UP000002028">
    <property type="component" value="Chromosome"/>
</dbReference>
<sequence>MSEKQSKFLIYDRVEKNCLLILYCDDKYSREFNFSRIHAYKKQLSYLKTNKLNA</sequence>
<organism evidence="1 2">
    <name type="scientific">Spirosoma linguale (strain ATCC 33905 / DSM 74 / LMG 10896 / Claus 1)</name>
    <dbReference type="NCBI Taxonomy" id="504472"/>
    <lineage>
        <taxon>Bacteria</taxon>
        <taxon>Pseudomonadati</taxon>
        <taxon>Bacteroidota</taxon>
        <taxon>Cytophagia</taxon>
        <taxon>Cytophagales</taxon>
        <taxon>Cytophagaceae</taxon>
        <taxon>Spirosoma</taxon>
    </lineage>
</organism>
<name>D2QER1_SPILD</name>
<evidence type="ECO:0000313" key="1">
    <source>
        <dbReference type="EMBL" id="ADB38313.1"/>
    </source>
</evidence>
<gene>
    <name evidence="1" type="ordered locus">Slin_2292</name>
</gene>
<keyword evidence="2" id="KW-1185">Reference proteome</keyword>
<proteinExistence type="predicted"/>
<dbReference type="KEGG" id="sli:Slin_2292"/>
<accession>D2QER1</accession>
<reference evidence="1 2" key="1">
    <citation type="journal article" date="2010" name="Stand. Genomic Sci.">
        <title>Complete genome sequence of Spirosoma linguale type strain (1).</title>
        <authorList>
            <person name="Lail K."/>
            <person name="Sikorski J."/>
            <person name="Saunders E."/>
            <person name="Lapidus A."/>
            <person name="Glavina Del Rio T."/>
            <person name="Copeland A."/>
            <person name="Tice H."/>
            <person name="Cheng J.-F."/>
            <person name="Lucas S."/>
            <person name="Nolan M."/>
            <person name="Bruce D."/>
            <person name="Goodwin L."/>
            <person name="Pitluck S."/>
            <person name="Ivanova N."/>
            <person name="Mavromatis K."/>
            <person name="Ovchinnikova G."/>
            <person name="Pati A."/>
            <person name="Chen A."/>
            <person name="Palaniappan K."/>
            <person name="Land M."/>
            <person name="Hauser L."/>
            <person name="Chang Y.-J."/>
            <person name="Jeffries C.D."/>
            <person name="Chain P."/>
            <person name="Brettin T."/>
            <person name="Detter J.C."/>
            <person name="Schuetze A."/>
            <person name="Rohde M."/>
            <person name="Tindall B.J."/>
            <person name="Goeker M."/>
            <person name="Bristow J."/>
            <person name="Eisen J.A."/>
            <person name="Markowitz V."/>
            <person name="Hugenholtz P."/>
            <person name="Kyrpides N.C."/>
            <person name="Klenk H.-P."/>
            <person name="Chen F."/>
        </authorList>
    </citation>
    <scope>NUCLEOTIDE SEQUENCE [LARGE SCALE GENOMIC DNA]</scope>
    <source>
        <strain evidence="2">ATCC 33905 / DSM 74 / LMG 10896 / Claus 1</strain>
    </source>
</reference>
<dbReference type="HOGENOM" id="CLU_3048133_0_0_10"/>
<dbReference type="AlphaFoldDB" id="D2QER1"/>
<dbReference type="EMBL" id="CP001769">
    <property type="protein sequence ID" value="ADB38313.1"/>
    <property type="molecule type" value="Genomic_DNA"/>
</dbReference>
<dbReference type="STRING" id="504472.Slin_2292"/>
<protein>
    <submittedName>
        <fullName evidence="1">Uncharacterized protein</fullName>
    </submittedName>
</protein>
<evidence type="ECO:0000313" key="2">
    <source>
        <dbReference type="Proteomes" id="UP000002028"/>
    </source>
</evidence>